<feature type="region of interest" description="Disordered" evidence="7">
    <location>
        <begin position="1751"/>
        <end position="1772"/>
    </location>
</feature>
<dbReference type="GO" id="GO:0070600">
    <property type="term" value="P:fungal-type cell wall (1-&gt;3)-alpha-glucan biosynthetic process"/>
    <property type="evidence" value="ECO:0007669"/>
    <property type="project" value="TreeGrafter"/>
</dbReference>
<dbReference type="PANTHER" id="PTHR47182">
    <property type="entry name" value="CELL WALL ALPHA-1,3-GLUCAN SYNTHASE AGS1-RELATED"/>
    <property type="match status" value="1"/>
</dbReference>
<keyword evidence="4 11" id="KW-0808">Transferase</keyword>
<evidence type="ECO:0000256" key="2">
    <source>
        <dbReference type="ARBA" id="ARBA00012688"/>
    </source>
</evidence>
<dbReference type="Pfam" id="PF26122">
    <property type="entry name" value="CBM_Mok13"/>
    <property type="match status" value="1"/>
</dbReference>
<dbReference type="InParanoid" id="B0CSH7"/>
<dbReference type="InterPro" id="IPR058656">
    <property type="entry name" value="Mok11-13/Ags1-like_GH"/>
</dbReference>
<dbReference type="Gene3D" id="3.40.50.2000">
    <property type="entry name" value="Glycogen Phosphorylase B"/>
    <property type="match status" value="2"/>
</dbReference>
<dbReference type="EMBL" id="DS547092">
    <property type="protein sequence ID" value="EDR14846.1"/>
    <property type="molecule type" value="Genomic_DNA"/>
</dbReference>
<dbReference type="GO" id="GO:0016787">
    <property type="term" value="F:hydrolase activity"/>
    <property type="evidence" value="ECO:0007669"/>
    <property type="project" value="UniProtKB-KW"/>
</dbReference>
<keyword evidence="3" id="KW-0328">Glycosyltransferase</keyword>
<dbReference type="Proteomes" id="UP000001194">
    <property type="component" value="Unassembled WGS sequence"/>
</dbReference>
<evidence type="ECO:0000256" key="8">
    <source>
        <dbReference type="SAM" id="Phobius"/>
    </source>
</evidence>
<dbReference type="SMART" id="SM00642">
    <property type="entry name" value="Aamy"/>
    <property type="match status" value="1"/>
</dbReference>
<feature type="transmembrane region" description="Helical" evidence="8">
    <location>
        <begin position="1061"/>
        <end position="1087"/>
    </location>
</feature>
<protein>
    <recommendedName>
        <fullName evidence="2">alpha-1,3-glucan synthase</fullName>
        <ecNumber evidence="2">2.4.1.183</ecNumber>
    </recommendedName>
</protein>
<dbReference type="RefSeq" id="XP_001875405.1">
    <property type="nucleotide sequence ID" value="XM_001875370.1"/>
</dbReference>
<feature type="transmembrane region" description="Helical" evidence="8">
    <location>
        <begin position="1920"/>
        <end position="1940"/>
    </location>
</feature>
<keyword evidence="8" id="KW-0472">Membrane</keyword>
<dbReference type="Pfam" id="PF26111">
    <property type="entry name" value="Ig_Mok13"/>
    <property type="match status" value="1"/>
</dbReference>
<evidence type="ECO:0000256" key="9">
    <source>
        <dbReference type="SAM" id="SignalP"/>
    </source>
</evidence>
<feature type="transmembrane region" description="Helical" evidence="8">
    <location>
        <begin position="2162"/>
        <end position="2184"/>
    </location>
</feature>
<keyword evidence="11" id="KW-0378">Hydrolase</keyword>
<dbReference type="InterPro" id="IPR006047">
    <property type="entry name" value="GH13_cat_dom"/>
</dbReference>
<dbReference type="PANTHER" id="PTHR47182:SF2">
    <property type="entry name" value="CELL WALL ALPHA-1,3-GLUCAN SYNTHASE AGS1"/>
    <property type="match status" value="1"/>
</dbReference>
<dbReference type="Pfam" id="PF26127">
    <property type="entry name" value="12TM_Mok13"/>
    <property type="match status" value="1"/>
</dbReference>
<dbReference type="OrthoDB" id="512920at2759"/>
<dbReference type="FunFam" id="3.40.50.2000:FF:000052">
    <property type="entry name" value="Alpha-1,3-glucan synthase Ags2"/>
    <property type="match status" value="1"/>
</dbReference>
<evidence type="ECO:0000256" key="4">
    <source>
        <dbReference type="ARBA" id="ARBA00022679"/>
    </source>
</evidence>
<feature type="signal peptide" evidence="9">
    <location>
        <begin position="1"/>
        <end position="19"/>
    </location>
</feature>
<dbReference type="InterPro" id="IPR058657">
    <property type="entry name" value="Mok11-13/Ags1-like_Ig"/>
</dbReference>
<keyword evidence="12" id="KW-1185">Reference proteome</keyword>
<dbReference type="InterPro" id="IPR013534">
    <property type="entry name" value="Starch_synth_cat_dom"/>
</dbReference>
<feature type="transmembrane region" description="Helical" evidence="8">
    <location>
        <begin position="2312"/>
        <end position="2331"/>
    </location>
</feature>
<feature type="transmembrane region" description="Helical" evidence="8">
    <location>
        <begin position="2266"/>
        <end position="2284"/>
    </location>
</feature>
<dbReference type="Pfam" id="PF26108">
    <property type="entry name" value="GH_Mok13"/>
    <property type="match status" value="1"/>
</dbReference>
<dbReference type="InterPro" id="IPR058658">
    <property type="entry name" value="Mok11-13/Ags1-like_Ig_2"/>
</dbReference>
<comment type="catalytic activity">
    <reaction evidence="6">
        <text>[(1-&gt;3)-alpha-D-glucosyl](n) + UDP-alpha-D-glucose = [(1-&gt;3)-alpha-D-glucosyl](n+1) + UDP + H(+)</text>
        <dbReference type="Rhea" id="RHEA:19749"/>
        <dbReference type="Rhea" id="RHEA-COMP:11150"/>
        <dbReference type="Rhea" id="RHEA-COMP:11151"/>
        <dbReference type="ChEBI" id="CHEBI:15378"/>
        <dbReference type="ChEBI" id="CHEBI:28100"/>
        <dbReference type="ChEBI" id="CHEBI:58223"/>
        <dbReference type="ChEBI" id="CHEBI:58885"/>
        <dbReference type="EC" id="2.4.1.183"/>
    </reaction>
</comment>
<dbReference type="EC" id="2.4.1.183" evidence="2"/>
<evidence type="ECO:0000256" key="7">
    <source>
        <dbReference type="SAM" id="MobiDB-lite"/>
    </source>
</evidence>
<dbReference type="Pfam" id="PF08323">
    <property type="entry name" value="Glyco_transf_5"/>
    <property type="match status" value="1"/>
</dbReference>
<dbReference type="InterPro" id="IPR058655">
    <property type="entry name" value="Mok11-14/Ags1-like"/>
</dbReference>
<dbReference type="InterPro" id="IPR058654">
    <property type="entry name" value="Mok11-14/Ags1-like_TM"/>
</dbReference>
<accession>B0CSH7</accession>
<dbReference type="STRING" id="486041.B0CSH7"/>
<dbReference type="InterPro" id="IPR058659">
    <property type="entry name" value="Mok11-13/Ags1-like_CBM"/>
</dbReference>
<dbReference type="Gene3D" id="3.20.20.80">
    <property type="entry name" value="Glycosidases"/>
    <property type="match status" value="2"/>
</dbReference>
<evidence type="ECO:0000256" key="1">
    <source>
        <dbReference type="ARBA" id="ARBA00006122"/>
    </source>
</evidence>
<evidence type="ECO:0000256" key="6">
    <source>
        <dbReference type="ARBA" id="ARBA00048960"/>
    </source>
</evidence>
<gene>
    <name evidence="11" type="ORF">LACBIDRAFT_187838</name>
</gene>
<dbReference type="InterPro" id="IPR017853">
    <property type="entry name" value="GH"/>
</dbReference>
<dbReference type="Pfam" id="PF26114">
    <property type="entry name" value="Ig_2_Mok13"/>
    <property type="match status" value="1"/>
</dbReference>
<dbReference type="GO" id="GO:0009277">
    <property type="term" value="C:fungal-type cell wall"/>
    <property type="evidence" value="ECO:0007669"/>
    <property type="project" value="TreeGrafter"/>
</dbReference>
<keyword evidence="5" id="KW-0961">Cell wall biogenesis/degradation</keyword>
<evidence type="ECO:0000313" key="12">
    <source>
        <dbReference type="Proteomes" id="UP000001194"/>
    </source>
</evidence>
<dbReference type="Pfam" id="PF00534">
    <property type="entry name" value="Glycos_transf_1"/>
    <property type="match status" value="1"/>
</dbReference>
<evidence type="ECO:0000259" key="10">
    <source>
        <dbReference type="SMART" id="SM00642"/>
    </source>
</evidence>
<name>B0CSH7_LACBS</name>
<feature type="domain" description="Glycosyl hydrolase family 13 catalytic" evidence="10">
    <location>
        <begin position="66"/>
        <end position="517"/>
    </location>
</feature>
<organism evidence="12">
    <name type="scientific">Laccaria bicolor (strain S238N-H82 / ATCC MYA-4686)</name>
    <name type="common">Bicoloured deceiver</name>
    <name type="synonym">Laccaria laccata var. bicolor</name>
    <dbReference type="NCBI Taxonomy" id="486041"/>
    <lineage>
        <taxon>Eukaryota</taxon>
        <taxon>Fungi</taxon>
        <taxon>Dikarya</taxon>
        <taxon>Basidiomycota</taxon>
        <taxon>Agaricomycotina</taxon>
        <taxon>Agaricomycetes</taxon>
        <taxon>Agaricomycetidae</taxon>
        <taxon>Agaricales</taxon>
        <taxon>Agaricineae</taxon>
        <taxon>Hydnangiaceae</taxon>
        <taxon>Laccaria</taxon>
    </lineage>
</organism>
<dbReference type="GeneID" id="6070953"/>
<dbReference type="GO" id="GO:0047657">
    <property type="term" value="F:alpha-1,3-glucan synthase activity"/>
    <property type="evidence" value="ECO:0007669"/>
    <property type="project" value="UniProtKB-EC"/>
</dbReference>
<dbReference type="SUPFAM" id="SSF51445">
    <property type="entry name" value="(Trans)glycosidases"/>
    <property type="match status" value="1"/>
</dbReference>
<dbReference type="CDD" id="cd11323">
    <property type="entry name" value="AmyAc_AGS"/>
    <property type="match status" value="1"/>
</dbReference>
<dbReference type="FunFam" id="3.40.50.2000:FF:000157">
    <property type="entry name" value="Alpha-1,3-glucan synthase, variant"/>
    <property type="match status" value="1"/>
</dbReference>
<feature type="transmembrane region" description="Helical" evidence="8">
    <location>
        <begin position="2079"/>
        <end position="2102"/>
    </location>
</feature>
<feature type="transmembrane region" description="Helical" evidence="8">
    <location>
        <begin position="1952"/>
        <end position="1971"/>
    </location>
</feature>
<dbReference type="KEGG" id="lbc:LACBIDRAFT_187838"/>
<dbReference type="Pfam" id="PF00128">
    <property type="entry name" value="Alpha-amylase"/>
    <property type="match status" value="1"/>
</dbReference>
<keyword evidence="8" id="KW-1133">Transmembrane helix</keyword>
<evidence type="ECO:0000256" key="5">
    <source>
        <dbReference type="ARBA" id="ARBA00023316"/>
    </source>
</evidence>
<keyword evidence="9" id="KW-0732">Signal</keyword>
<evidence type="ECO:0000256" key="3">
    <source>
        <dbReference type="ARBA" id="ARBA00022676"/>
    </source>
</evidence>
<dbReference type="HOGENOM" id="CLU_000488_0_0_1"/>
<feature type="chain" id="PRO_5002746919" description="alpha-1,3-glucan synthase" evidence="9">
    <location>
        <begin position="20"/>
        <end position="2341"/>
    </location>
</feature>
<evidence type="ECO:0000313" key="11">
    <source>
        <dbReference type="EMBL" id="EDR14846.1"/>
    </source>
</evidence>
<reference evidence="11 12" key="1">
    <citation type="journal article" date="2008" name="Nature">
        <title>The genome of Laccaria bicolor provides insights into mycorrhizal symbiosis.</title>
        <authorList>
            <person name="Martin F."/>
            <person name="Aerts A."/>
            <person name="Ahren D."/>
            <person name="Brun A."/>
            <person name="Danchin E.G.J."/>
            <person name="Duchaussoy F."/>
            <person name="Gibon J."/>
            <person name="Kohler A."/>
            <person name="Lindquist E."/>
            <person name="Pereda V."/>
            <person name="Salamov A."/>
            <person name="Shapiro H.J."/>
            <person name="Wuyts J."/>
            <person name="Blaudez D."/>
            <person name="Buee M."/>
            <person name="Brokstein P."/>
            <person name="Canbaeck B."/>
            <person name="Cohen D."/>
            <person name="Courty P.E."/>
            <person name="Coutinho P.M."/>
            <person name="Delaruelle C."/>
            <person name="Detter J.C."/>
            <person name="Deveau A."/>
            <person name="DiFazio S."/>
            <person name="Duplessis S."/>
            <person name="Fraissinet-Tachet L."/>
            <person name="Lucic E."/>
            <person name="Frey-Klett P."/>
            <person name="Fourrey C."/>
            <person name="Feussner I."/>
            <person name="Gay G."/>
            <person name="Grimwood J."/>
            <person name="Hoegger P.J."/>
            <person name="Jain P."/>
            <person name="Kilaru S."/>
            <person name="Labbe J."/>
            <person name="Lin Y.C."/>
            <person name="Legue V."/>
            <person name="Le Tacon F."/>
            <person name="Marmeisse R."/>
            <person name="Melayah D."/>
            <person name="Montanini B."/>
            <person name="Muratet M."/>
            <person name="Nehls U."/>
            <person name="Niculita-Hirzel H."/>
            <person name="Oudot-Le Secq M.P."/>
            <person name="Peter M."/>
            <person name="Quesneville H."/>
            <person name="Rajashekar B."/>
            <person name="Reich M."/>
            <person name="Rouhier N."/>
            <person name="Schmutz J."/>
            <person name="Yin T."/>
            <person name="Chalot M."/>
            <person name="Henrissat B."/>
            <person name="Kuees U."/>
            <person name="Lucas S."/>
            <person name="Van de Peer Y."/>
            <person name="Podila G.K."/>
            <person name="Polle A."/>
            <person name="Pukkila P.J."/>
            <person name="Richardson P.M."/>
            <person name="Rouze P."/>
            <person name="Sanders I.R."/>
            <person name="Stajich J.E."/>
            <person name="Tunlid A."/>
            <person name="Tuskan G."/>
            <person name="Grigoriev I.V."/>
        </authorList>
    </citation>
    <scope>NUCLEOTIDE SEQUENCE [LARGE SCALE GENOMIC DNA]</scope>
    <source>
        <strain evidence="12">S238N-H82 / ATCC MYA-4686</strain>
    </source>
</reference>
<keyword evidence="8" id="KW-0812">Transmembrane</keyword>
<proteinExistence type="inferred from homology"/>
<dbReference type="InterPro" id="IPR001296">
    <property type="entry name" value="Glyco_trans_1"/>
</dbReference>
<feature type="transmembrane region" description="Helical" evidence="8">
    <location>
        <begin position="2014"/>
        <end position="2034"/>
    </location>
</feature>
<feature type="region of interest" description="Disordered" evidence="7">
    <location>
        <begin position="1634"/>
        <end position="1717"/>
    </location>
</feature>
<dbReference type="FunFam" id="3.20.20.80:FF:000162">
    <property type="entry name" value="Cell wall alpha-1,3-glucan synthase mok12"/>
    <property type="match status" value="1"/>
</dbReference>
<feature type="transmembrane region" description="Helical" evidence="8">
    <location>
        <begin position="1978"/>
        <end position="2002"/>
    </location>
</feature>
<dbReference type="SUPFAM" id="SSF53756">
    <property type="entry name" value="UDP-Glycosyltransferase/glycogen phosphorylase"/>
    <property type="match status" value="1"/>
</dbReference>
<dbReference type="CDD" id="cd03791">
    <property type="entry name" value="GT5_Glycogen_synthase_DULL1-like"/>
    <property type="match status" value="1"/>
</dbReference>
<comment type="similarity">
    <text evidence="1">Belongs to the glycosyltransferase group 1 family.</text>
</comment>
<dbReference type="FunFam" id="3.20.20.80:FF:000114">
    <property type="entry name" value="Cell wall alpha-1,3-glucan synthase ags1"/>
    <property type="match status" value="1"/>
</dbReference>
<feature type="transmembrane region" description="Helical" evidence="8">
    <location>
        <begin position="2046"/>
        <end position="2067"/>
    </location>
</feature>
<sequence length="2341" mass="261146">MRLKTALWALPLFATFASSSPYRDDLTDYNLNVNKNAQAVTDYDSTRPNTTYTPSPKNWRALPTYTILLDKFADGDPTNNDFFGTQFEYDYRETQLRYGGDLQGLVSRLDYLQGMGIKLIFMSGTPFLNMIWQADSYSPLDFSVLDPHWGNINDWRSVIDQIHARGMYFMADFTVGTMADLIGFEGHLNTSTPFSLNEYNVAWKNPSYLPWNFSEYADFSINNKRNSSCQMPTFWQDDGTTVAVETNGCMMSDFDQYGDMEAFGVHPDWQRQLSKFASVQDRLREWKPEVMDKIKVFSCMAIKALDIDAIRVDKATQVTVDGLSSWASATRACAKTLGKTNFFIPGEVTGGDTFGSLYLGRGRTPTQKPPGFLAAANITSTSNYFLRDSNLNGLDGVAFHYSIYRSLSRFLGMDGNLQVAYDIDVNFVTAWNQMFVDNDFLNPSTGLVDPKHMYGTSNFDVFRWPSLENGTQRSVLATFITTLVMPGIPLLYYGEEQDFYLYDNGASNYLYGRQAMTSNLAWKRHGCYTLGSEQYFNMPLDKALVGCKDDWNALDHFDPTADSRRMFAQFYYFRSVYGALQDGFNLVQRGNWTYFIERPGSNGTVTEMGLWSVSRSVLTGYQTVGGTYQDQVWMLYSNENATKTYTYDCKNSLWISSPFVSGTKVQNLFAPYETYTLQDSLSSFNNDSKAPYFGCLPSVSLDGYGFKALVPVTQWTSPLPALTKFTPGHDYRILANSTDVNATTIDISLEFNIAMDCTSVTNSLSLNVSSSGKGGTPTVTGVQCGAVQNPDPSKIQGGSVSAWKWSATLQNVPDGVLTITVKTPSAATGNLTTNAVDHLLVRKGSSNNVVVFPENDYDTSGALAFSNGQYTYTHKAYGADKFRYSWNFGKNWTVWQNWEDTTTINSSVVASAGSFWQGDHIMVQYWSQATLSVAAVIHADYGYSGAPRRVPQFLVRGPFNQWGFDGGISNQMVKNSDGKWELEIMASWPTYMQLNVWGFDNYYYGDSDGDGVLDRLPPNSVAPNYLNISAPPAPHLAWSLLVDDATMTWSLKPRGQASVGAIMYALLLAIPLITGTLAVLVFMWTFYGIKHNQYGVKAKNHTNYFPILGAFGKSTSDLKDSTPISEKLFGHKHTAEIIGWPEDKNKRRKVLIATLEYEVIDWKVKVKIGGLGVMSSLMGKAMTDVDLIWVVPKVKDIEYPAGDPAEPIEVIIFGEPYLIEVETHVLDNITYVILDSPVFRAQTKADPYPARMDDLSSAIFYSTWNQAIAATIRRNPTIDIYHINDYHGALAPLYLLPKVIPACLSLHNAEFQGLWPLRTKEEMKEVCSAFNISKEHCTKYVQFGNTFNLLHAAASYISTHQKSIGVAGVSDKYGKRSWARYPALWTLKHVDSLPNPDPSDIAALDEKPTKALDVEIDQVAEAARPELKRQAQEWANIKQDPNSDLFVFVGRWSKQKGVDLIADVMPTLLEKRPSIQLIAVGPVIDLYGRFAAEKLARLMELYPDRVFSKPEFTALPPYLFSGADFALIPSRDEPFGLVAVEFGRKGALGVGSRLGGLGLMPGWWYPVESSATNHMLSQLTKTVKMALKSTEEERAILRARSALQRFPVVEWRQRTEDFHKRSINTSRNIAGANAWRESDCDGGGVRPMAETDDWDPVTQAYPSQPDWDSRSVNEGPHAGSPGQWSQESFTPVGDQHTPRLHPESQRNSYATDNGDDYFTQRSRASMANSAADSPQGYTDFLERANRTIGKDQRHVPDPFVDGGLTPNRPFGAHSRVSSVESISSIVDEKSNSPLNKAIASFTDADGGVASEFVQKLQGLNAKNSEHELSIEKFLVKSEEAFFGKVRKDKLSSAASVRSSQRDSIWGTPSPSLYSRPDCMSPNMQAFPSDYDGPLHHDAGPPETVPMTGLQIALSRELGGWPLYTIIIALGQMLSATSFQITLLTGRNWQDNLQLYVLGGVFLAASAVWYPMFRLKPSVYVLSAPWIFFGLAFFMIGLPSVHAALAPAHTALSNAATWCYAVASAAGFLFFGLNFGEEAGAATEVWTLRACIVQGSQQIWVAALWYWGNSLNGRPDGYIPPWYICVIVWPLALVSFVFAYLMLYGLPEYYRQTPPKVPHFIRTLLRRKLVLWFLASEILRDYWLSGPYGRNWGFLWSAPIPKWQILLLVITFFIGVWAAMLLVLTHFSKTHTWLLPVFAVGLGTPRWCQMLWGTSSLALYIPWAGHAGPYLGLSLWLWLGVLDAIQGVGLGMILLQTLSRLHVCATLAFSQIIGSVCVMIARATAPNRIGPGSVFPDAAKWDFSEGSPMALPLFWIALICQIIIVLGYFWFYRKEQLGQYTT</sequence>